<name>A0ABW4J5G6_9LACO</name>
<feature type="domain" description="NlpC/P60" evidence="7">
    <location>
        <begin position="180"/>
        <end position="296"/>
    </location>
</feature>
<keyword evidence="4" id="KW-0378">Hydrolase</keyword>
<evidence type="ECO:0000256" key="2">
    <source>
        <dbReference type="ARBA" id="ARBA00022670"/>
    </source>
</evidence>
<dbReference type="InterPro" id="IPR038765">
    <property type="entry name" value="Papain-like_cys_pep_sf"/>
</dbReference>
<evidence type="ECO:0000256" key="6">
    <source>
        <dbReference type="SAM" id="Coils"/>
    </source>
</evidence>
<dbReference type="InterPro" id="IPR000064">
    <property type="entry name" value="NLP_P60_dom"/>
</dbReference>
<evidence type="ECO:0000256" key="3">
    <source>
        <dbReference type="ARBA" id="ARBA00022729"/>
    </source>
</evidence>
<accession>A0ABW4J5G6</accession>
<proteinExistence type="inferred from homology"/>
<keyword evidence="9" id="KW-1185">Reference proteome</keyword>
<evidence type="ECO:0000313" key="8">
    <source>
        <dbReference type="EMBL" id="MFD1671486.1"/>
    </source>
</evidence>
<organism evidence="8 9">
    <name type="scientific">Agrilactobacillus yilanensis</name>
    <dbReference type="NCBI Taxonomy" id="2485997"/>
    <lineage>
        <taxon>Bacteria</taxon>
        <taxon>Bacillati</taxon>
        <taxon>Bacillota</taxon>
        <taxon>Bacilli</taxon>
        <taxon>Lactobacillales</taxon>
        <taxon>Lactobacillaceae</taxon>
        <taxon>Agrilactobacillus</taxon>
    </lineage>
</organism>
<comment type="similarity">
    <text evidence="1">Belongs to the peptidase C40 family.</text>
</comment>
<gene>
    <name evidence="8" type="ORF">ACFQ5M_05205</name>
</gene>
<dbReference type="Pfam" id="PF24568">
    <property type="entry name" value="CC_PcsB"/>
    <property type="match status" value="1"/>
</dbReference>
<keyword evidence="3" id="KW-0732">Signal</keyword>
<sequence>MQKRLRALQKQSEKSALGNVYADFVLSGSDFSEMLSRALAVKKISASNKTAIKVLQATQQDLTDLKTTKKAQQTKLVAAKADLETQQAQLNDTKAKASEAQTQLTTQLSENQGATADLEAQLKTAQDNQAAIEAATKAEQERQDQLAATSTNAMGTSDVSASIADNTTYKQAIAEVLSDSAANNRIIQDALQYLGVPYVWGGTTPSGFDCSGLIYYCYKLEGRTIPRVSQGQSTQGKYVAIGDLQPGDLVFWGGVGTAHHVALYIGNGQYIHAPQPGQTVKIGSIAYYRPDFGRRL</sequence>
<evidence type="ECO:0000256" key="1">
    <source>
        <dbReference type="ARBA" id="ARBA00007074"/>
    </source>
</evidence>
<evidence type="ECO:0000256" key="4">
    <source>
        <dbReference type="ARBA" id="ARBA00022801"/>
    </source>
</evidence>
<dbReference type="RefSeq" id="WP_125715699.1">
    <property type="nucleotide sequence ID" value="NZ_JBHTOP010000011.1"/>
</dbReference>
<dbReference type="PANTHER" id="PTHR47053">
    <property type="entry name" value="MUREIN DD-ENDOPEPTIDASE MEPH-RELATED"/>
    <property type="match status" value="1"/>
</dbReference>
<evidence type="ECO:0000313" key="9">
    <source>
        <dbReference type="Proteomes" id="UP001597267"/>
    </source>
</evidence>
<protein>
    <submittedName>
        <fullName evidence="8">NlpC/P60 family protein</fullName>
    </submittedName>
</protein>
<feature type="coiled-coil region" evidence="6">
    <location>
        <begin position="55"/>
        <end position="135"/>
    </location>
</feature>
<dbReference type="PROSITE" id="PS51935">
    <property type="entry name" value="NLPC_P60"/>
    <property type="match status" value="1"/>
</dbReference>
<dbReference type="InterPro" id="IPR057309">
    <property type="entry name" value="PcsB_CC"/>
</dbReference>
<reference evidence="9" key="1">
    <citation type="journal article" date="2019" name="Int. J. Syst. Evol. Microbiol.">
        <title>The Global Catalogue of Microorganisms (GCM) 10K type strain sequencing project: providing services to taxonomists for standard genome sequencing and annotation.</title>
        <authorList>
            <consortium name="The Broad Institute Genomics Platform"/>
            <consortium name="The Broad Institute Genome Sequencing Center for Infectious Disease"/>
            <person name="Wu L."/>
            <person name="Ma J."/>
        </authorList>
    </citation>
    <scope>NUCLEOTIDE SEQUENCE [LARGE SCALE GENOMIC DNA]</scope>
    <source>
        <strain evidence="9">CCM 8896</strain>
    </source>
</reference>
<evidence type="ECO:0000259" key="7">
    <source>
        <dbReference type="PROSITE" id="PS51935"/>
    </source>
</evidence>
<dbReference type="Gene3D" id="6.10.250.3150">
    <property type="match status" value="1"/>
</dbReference>
<keyword evidence="2" id="KW-0645">Protease</keyword>
<keyword evidence="5" id="KW-0788">Thiol protease</keyword>
<evidence type="ECO:0000256" key="5">
    <source>
        <dbReference type="ARBA" id="ARBA00022807"/>
    </source>
</evidence>
<dbReference type="SUPFAM" id="SSF54001">
    <property type="entry name" value="Cysteine proteinases"/>
    <property type="match status" value="1"/>
</dbReference>
<dbReference type="Proteomes" id="UP001597267">
    <property type="component" value="Unassembled WGS sequence"/>
</dbReference>
<comment type="caution">
    <text evidence="8">The sequence shown here is derived from an EMBL/GenBank/DDBJ whole genome shotgun (WGS) entry which is preliminary data.</text>
</comment>
<dbReference type="PANTHER" id="PTHR47053:SF1">
    <property type="entry name" value="MUREIN DD-ENDOPEPTIDASE MEPH-RELATED"/>
    <property type="match status" value="1"/>
</dbReference>
<dbReference type="Pfam" id="PF00877">
    <property type="entry name" value="NLPC_P60"/>
    <property type="match status" value="1"/>
</dbReference>
<dbReference type="InterPro" id="IPR051202">
    <property type="entry name" value="Peptidase_C40"/>
</dbReference>
<dbReference type="Gene3D" id="3.90.1720.10">
    <property type="entry name" value="endopeptidase domain like (from Nostoc punctiforme)"/>
    <property type="match status" value="1"/>
</dbReference>
<keyword evidence="6" id="KW-0175">Coiled coil</keyword>
<dbReference type="EMBL" id="JBHTOP010000011">
    <property type="protein sequence ID" value="MFD1671486.1"/>
    <property type="molecule type" value="Genomic_DNA"/>
</dbReference>